<feature type="signal peptide" evidence="1">
    <location>
        <begin position="1"/>
        <end position="23"/>
    </location>
</feature>
<accession>U3B751</accession>
<feature type="chain" id="PRO_5004640084" description="Lysozyme inhibitor LprI-like N-terminal domain-containing protein" evidence="1">
    <location>
        <begin position="24"/>
        <end position="390"/>
    </location>
</feature>
<evidence type="ECO:0000256" key="1">
    <source>
        <dbReference type="SAM" id="SignalP"/>
    </source>
</evidence>
<comment type="caution">
    <text evidence="3">The sequence shown here is derived from an EMBL/GenBank/DDBJ whole genome shotgun (WGS) entry which is preliminary data.</text>
</comment>
<keyword evidence="1" id="KW-0732">Signal</keyword>
<evidence type="ECO:0000259" key="2">
    <source>
        <dbReference type="Pfam" id="PF07007"/>
    </source>
</evidence>
<reference evidence="3 4" key="1">
    <citation type="submission" date="2013-09" db="EMBL/GenBank/DDBJ databases">
        <title>Whole genome shotgun sequence of Vibrio ezurae NBRC 102218.</title>
        <authorList>
            <person name="Yoshida I."/>
            <person name="Hosoyama A."/>
            <person name="Numata M."/>
            <person name="Hashimoto M."/>
            <person name="Hosoyama Y."/>
            <person name="Tsuchikane K."/>
            <person name="Noguchi M."/>
            <person name="Hirakata S."/>
            <person name="Ichikawa N."/>
            <person name="Ohji S."/>
            <person name="Yamazoe A."/>
            <person name="Fujita N."/>
        </authorList>
    </citation>
    <scope>NUCLEOTIDE SEQUENCE [LARGE SCALE GENOMIC DNA]</scope>
    <source>
        <strain evidence="3 4">NBRC 102218</strain>
    </source>
</reference>
<evidence type="ECO:0000313" key="3">
    <source>
        <dbReference type="EMBL" id="GAD81247.1"/>
    </source>
</evidence>
<sequence length="390" mass="44680">MSINQMKKILFILLLFITSGCFANNLVTVDAKKKAMEFTEAIQTKNYSKAYQLTNGHMRWRFDGMVKNRTIKNEDDFISLAPFIFKNLIINDVTPLDANLECCQSRNAVLTGNSINKKVLFYFQYDGTPNVLINSTMALPSFTCSSAVSSVEVAICQSHSLSVQDQSLHEVYKNAQRFFTGEQQQELKRNQIQFIRQRNVCDSDTNCIKSFTDKRIKLINKQISLEYKNLDHLVTTKVNSPLEGNWVPNGEIKHASTNYPYFDENYAFLVSISAKNGVVKIDRQTNSLDDKENVHIHNSCYVEKVQHYTYANVYYQTAYKKNYYGRSGQDFTQLPFAVNYTTFELSHKQNSSSSCGIIIRTGVNHDVFFYADNYIDEPLVGEGYLLMSVN</sequence>
<dbReference type="AlphaFoldDB" id="U3B751"/>
<dbReference type="PANTHER" id="PTHR37549:SF1">
    <property type="entry name" value="LIPOPROTEIN LPRI"/>
    <property type="match status" value="1"/>
</dbReference>
<dbReference type="InterPro" id="IPR052755">
    <property type="entry name" value="Lysozyme_Inhibitor_LprI"/>
</dbReference>
<dbReference type="InterPro" id="IPR009739">
    <property type="entry name" value="LprI-like_N"/>
</dbReference>
<gene>
    <name evidence="3" type="ORF">VEZ01S_53_00470</name>
</gene>
<dbReference type="eggNOG" id="COG4461">
    <property type="taxonomic scope" value="Bacteria"/>
</dbReference>
<dbReference type="Proteomes" id="UP000016562">
    <property type="component" value="Unassembled WGS sequence"/>
</dbReference>
<feature type="domain" description="Lysozyme inhibitor LprI-like N-terminal" evidence="2">
    <location>
        <begin position="145"/>
        <end position="201"/>
    </location>
</feature>
<protein>
    <recommendedName>
        <fullName evidence="2">Lysozyme inhibitor LprI-like N-terminal domain-containing protein</fullName>
    </recommendedName>
</protein>
<organism evidence="3 4">
    <name type="scientific">Vibrio ezurae NBRC 102218</name>
    <dbReference type="NCBI Taxonomy" id="1219080"/>
    <lineage>
        <taxon>Bacteria</taxon>
        <taxon>Pseudomonadati</taxon>
        <taxon>Pseudomonadota</taxon>
        <taxon>Gammaproteobacteria</taxon>
        <taxon>Vibrionales</taxon>
        <taxon>Vibrionaceae</taxon>
        <taxon>Vibrio</taxon>
    </lineage>
</organism>
<dbReference type="Pfam" id="PF07007">
    <property type="entry name" value="LprI"/>
    <property type="match status" value="1"/>
</dbReference>
<dbReference type="PROSITE" id="PS51257">
    <property type="entry name" value="PROKAR_LIPOPROTEIN"/>
    <property type="match status" value="1"/>
</dbReference>
<name>U3B751_9VIBR</name>
<dbReference type="PANTHER" id="PTHR37549">
    <property type="entry name" value="LIPOPROTEIN LPRI"/>
    <property type="match status" value="1"/>
</dbReference>
<dbReference type="EMBL" id="BATM01000053">
    <property type="protein sequence ID" value="GAD81247.1"/>
    <property type="molecule type" value="Genomic_DNA"/>
</dbReference>
<keyword evidence="4" id="KW-1185">Reference proteome</keyword>
<proteinExistence type="predicted"/>
<dbReference type="GO" id="GO:0005576">
    <property type="term" value="C:extracellular region"/>
    <property type="evidence" value="ECO:0007669"/>
    <property type="project" value="TreeGrafter"/>
</dbReference>
<evidence type="ECO:0000313" key="4">
    <source>
        <dbReference type="Proteomes" id="UP000016562"/>
    </source>
</evidence>